<dbReference type="InterPro" id="IPR052519">
    <property type="entry name" value="Euk-type_GlcNAc_Kinase"/>
</dbReference>
<name>D3BQJ2_HETP5</name>
<dbReference type="SUPFAM" id="SSF53067">
    <property type="entry name" value="Actin-like ATPase domain"/>
    <property type="match status" value="2"/>
</dbReference>
<dbReference type="EC" id="2.7.1.59" evidence="2"/>
<evidence type="ECO:0000256" key="1">
    <source>
        <dbReference type="ARBA" id="ARBA00006198"/>
    </source>
</evidence>
<dbReference type="STRING" id="670386.D3BQJ2"/>
<dbReference type="CDD" id="cd24081">
    <property type="entry name" value="ASKHA_NBD_DdNAGK-like"/>
    <property type="match status" value="1"/>
</dbReference>
<dbReference type="Proteomes" id="UP000001396">
    <property type="component" value="Unassembled WGS sequence"/>
</dbReference>
<dbReference type="GeneID" id="31365648"/>
<dbReference type="OMA" id="IETRYDM"/>
<evidence type="ECO:0000256" key="2">
    <source>
        <dbReference type="ARBA" id="ARBA00012122"/>
    </source>
</evidence>
<reference evidence="6 7" key="1">
    <citation type="journal article" date="2011" name="Genome Res.">
        <title>Phylogeny-wide analysis of social amoeba genomes highlights ancient origins for complex intercellular communication.</title>
        <authorList>
            <person name="Heidel A.J."/>
            <person name="Lawal H.M."/>
            <person name="Felder M."/>
            <person name="Schilde C."/>
            <person name="Helps N.R."/>
            <person name="Tunggal B."/>
            <person name="Rivero F."/>
            <person name="John U."/>
            <person name="Schleicher M."/>
            <person name="Eichinger L."/>
            <person name="Platzer M."/>
            <person name="Noegel A.A."/>
            <person name="Schaap P."/>
            <person name="Gloeckner G."/>
        </authorList>
    </citation>
    <scope>NUCLEOTIDE SEQUENCE [LARGE SCALE GENOMIC DNA]</scope>
    <source>
        <strain evidence="7">ATCC 26659 / Pp 5 / PN500</strain>
    </source>
</reference>
<comment type="similarity">
    <text evidence="1">Belongs to the eukaryotic-type N-acetylglucosamine kinase family.</text>
</comment>
<dbReference type="FunCoup" id="D3BQJ2">
    <property type="interactions" value="94"/>
</dbReference>
<dbReference type="InterPro" id="IPR002731">
    <property type="entry name" value="ATPase_BadF"/>
</dbReference>
<evidence type="ECO:0000313" key="6">
    <source>
        <dbReference type="EMBL" id="EFA76412.1"/>
    </source>
</evidence>
<comment type="caution">
    <text evidence="6">The sequence shown here is derived from an EMBL/GenBank/DDBJ whole genome shotgun (WGS) entry which is preliminary data.</text>
</comment>
<dbReference type="GO" id="GO:0045127">
    <property type="term" value="F:N-acetylglucosamine kinase activity"/>
    <property type="evidence" value="ECO:0007669"/>
    <property type="project" value="UniProtKB-EC"/>
</dbReference>
<dbReference type="EMBL" id="ADBJ01000047">
    <property type="protein sequence ID" value="EFA76412.1"/>
    <property type="molecule type" value="Genomic_DNA"/>
</dbReference>
<feature type="domain" description="ATPase BadF/BadG/BcrA/BcrD type" evidence="5">
    <location>
        <begin position="8"/>
        <end position="307"/>
    </location>
</feature>
<evidence type="ECO:0000259" key="5">
    <source>
        <dbReference type="Pfam" id="PF01869"/>
    </source>
</evidence>
<dbReference type="AlphaFoldDB" id="D3BQJ2"/>
<dbReference type="Pfam" id="PF01869">
    <property type="entry name" value="BcrAD_BadFG"/>
    <property type="match status" value="1"/>
</dbReference>
<dbReference type="Gene3D" id="3.30.420.40">
    <property type="match status" value="2"/>
</dbReference>
<dbReference type="PANTHER" id="PTHR43190:SF3">
    <property type="entry name" value="N-ACETYL-D-GLUCOSAMINE KINASE"/>
    <property type="match status" value="1"/>
</dbReference>
<accession>D3BQJ2</accession>
<keyword evidence="7" id="KW-1185">Reference proteome</keyword>
<protein>
    <recommendedName>
        <fullName evidence="3">N-acetyl-D-glucosamine kinase</fullName>
        <ecNumber evidence="2">2.7.1.59</ecNumber>
    </recommendedName>
    <alternativeName>
        <fullName evidence="4">GlcNAc kinase</fullName>
    </alternativeName>
</protein>
<dbReference type="RefSeq" id="XP_020428544.1">
    <property type="nucleotide sequence ID" value="XM_020580959.1"/>
</dbReference>
<evidence type="ECO:0000313" key="7">
    <source>
        <dbReference type="Proteomes" id="UP000001396"/>
    </source>
</evidence>
<organism evidence="6 7">
    <name type="scientific">Heterostelium pallidum (strain ATCC 26659 / Pp 5 / PN500)</name>
    <name type="common">Cellular slime mold</name>
    <name type="synonym">Polysphondylium pallidum</name>
    <dbReference type="NCBI Taxonomy" id="670386"/>
    <lineage>
        <taxon>Eukaryota</taxon>
        <taxon>Amoebozoa</taxon>
        <taxon>Evosea</taxon>
        <taxon>Eumycetozoa</taxon>
        <taxon>Dictyostelia</taxon>
        <taxon>Acytosteliales</taxon>
        <taxon>Acytosteliaceae</taxon>
        <taxon>Heterostelium</taxon>
    </lineage>
</organism>
<evidence type="ECO:0000256" key="3">
    <source>
        <dbReference type="ARBA" id="ARBA00014974"/>
    </source>
</evidence>
<gene>
    <name evidence="6" type="ORF">PPL_10177</name>
</gene>
<evidence type="ECO:0000256" key="4">
    <source>
        <dbReference type="ARBA" id="ARBA00031123"/>
    </source>
</evidence>
<dbReference type="InParanoid" id="D3BQJ2"/>
<dbReference type="InterPro" id="IPR043129">
    <property type="entry name" value="ATPase_NBD"/>
</dbReference>
<sequence length="317" mass="34119">MKKQQLFVGLDGGGTKTLSVVVDSDGNELGKFVSTCSNYHSVGEEAAKRAIYESISEAVKKSGGSLEDVVEICLGISGVDRPEDIELVGGWIRSLLPNAQYKIFNDAVVALTSGTMGKLFGVVVISGTGCISFGIDHHGNKTRSAGWGPALGDDGSGYQIGFDVLKYVCMAKDETNDKTLLTQALLDKLQVTKEEQLITWAYDPKNQGWHRVAELAPLATECALKGDKVAISILDHHSSALVKFIKSVFTKLNLLNEKEVPLVLAGGNIERDCIFSDKLKEKLAKELPNAVPVYPKCTAGMGAALLALNTFKENKKE</sequence>
<dbReference type="PANTHER" id="PTHR43190">
    <property type="entry name" value="N-ACETYL-D-GLUCOSAMINE KINASE"/>
    <property type="match status" value="1"/>
</dbReference>
<proteinExistence type="inferred from homology"/>